<feature type="non-terminal residue" evidence="1">
    <location>
        <position position="84"/>
    </location>
</feature>
<dbReference type="EMBL" id="VZTH01014353">
    <property type="protein sequence ID" value="NXC61281.1"/>
    <property type="molecule type" value="Genomic_DNA"/>
</dbReference>
<dbReference type="InterPro" id="IPR018154">
    <property type="entry name" value="TLV/ENV_coat_polyprotein"/>
</dbReference>
<proteinExistence type="predicted"/>
<keyword evidence="2" id="KW-1185">Reference proteome</keyword>
<dbReference type="AlphaFoldDB" id="A0A7K8HY68"/>
<name>A0A7K8HY68_9CORV</name>
<comment type="caution">
    <text evidence="1">The sequence shown here is derived from an EMBL/GenBank/DDBJ whole genome shotgun (WGS) entry which is preliminary data.</text>
</comment>
<sequence>TEDNTLWKVMQASYKVLNKNNPKLTKRCWLCYEIKPPFYETIGVETKARRMNGTNPAQCLWKKGRKQHRGLTLAQVTGKGRCIG</sequence>
<reference evidence="1 2" key="1">
    <citation type="submission" date="2019-09" db="EMBL/GenBank/DDBJ databases">
        <title>Bird 10,000 Genomes (B10K) Project - Family phase.</title>
        <authorList>
            <person name="Zhang G."/>
        </authorList>
    </citation>
    <scope>NUCLEOTIDE SEQUENCE [LARGE SCALE GENOMIC DNA]</scope>
    <source>
        <strain evidence="1">B10K-DU-029-36</strain>
        <tissue evidence="1">Muscle</tissue>
    </source>
</reference>
<evidence type="ECO:0000313" key="1">
    <source>
        <dbReference type="EMBL" id="NXC61281.1"/>
    </source>
</evidence>
<dbReference type="Pfam" id="PF00429">
    <property type="entry name" value="TLV_coat"/>
    <property type="match status" value="1"/>
</dbReference>
<dbReference type="Proteomes" id="UP000557196">
    <property type="component" value="Unassembled WGS sequence"/>
</dbReference>
<evidence type="ECO:0000313" key="2">
    <source>
        <dbReference type="Proteomes" id="UP000557196"/>
    </source>
</evidence>
<protein>
    <submittedName>
        <fullName evidence="1">ENV2 protein</fullName>
    </submittedName>
</protein>
<gene>
    <name evidence="1" type="primary">Fv4_1</name>
    <name evidence="1" type="ORF">ALERUF_R14674</name>
</gene>
<accession>A0A7K8HY68</accession>
<organism evidence="1 2">
    <name type="scientific">Aleadryas rufinucha</name>
    <name type="common">rufous-naped whistler</name>
    <dbReference type="NCBI Taxonomy" id="461220"/>
    <lineage>
        <taxon>Eukaryota</taxon>
        <taxon>Metazoa</taxon>
        <taxon>Chordata</taxon>
        <taxon>Craniata</taxon>
        <taxon>Vertebrata</taxon>
        <taxon>Euteleostomi</taxon>
        <taxon>Archelosauria</taxon>
        <taxon>Archosauria</taxon>
        <taxon>Dinosauria</taxon>
        <taxon>Saurischia</taxon>
        <taxon>Theropoda</taxon>
        <taxon>Coelurosauria</taxon>
        <taxon>Aves</taxon>
        <taxon>Neognathae</taxon>
        <taxon>Neoaves</taxon>
        <taxon>Telluraves</taxon>
        <taxon>Australaves</taxon>
        <taxon>Passeriformes</taxon>
        <taxon>Corvoidea</taxon>
        <taxon>Pachycephalidae</taxon>
        <taxon>Aleadryas</taxon>
    </lineage>
</organism>
<feature type="non-terminal residue" evidence="1">
    <location>
        <position position="1"/>
    </location>
</feature>